<dbReference type="InterPro" id="IPR040976">
    <property type="entry name" value="Pkinase_fungal"/>
</dbReference>
<reference evidence="3 4" key="1">
    <citation type="journal article" date="2016" name="Mol. Biol. Evol.">
        <title>Comparative Genomics of Early-Diverging Mushroom-Forming Fungi Provides Insights into the Origins of Lignocellulose Decay Capabilities.</title>
        <authorList>
            <person name="Nagy L.G."/>
            <person name="Riley R."/>
            <person name="Tritt A."/>
            <person name="Adam C."/>
            <person name="Daum C."/>
            <person name="Floudas D."/>
            <person name="Sun H."/>
            <person name="Yadav J.S."/>
            <person name="Pangilinan J."/>
            <person name="Larsson K.H."/>
            <person name="Matsuura K."/>
            <person name="Barry K."/>
            <person name="Labutti K."/>
            <person name="Kuo R."/>
            <person name="Ohm R.A."/>
            <person name="Bhattacharya S.S."/>
            <person name="Shirouzu T."/>
            <person name="Yoshinaga Y."/>
            <person name="Martin F.M."/>
            <person name="Grigoriev I.V."/>
            <person name="Hibbett D.S."/>
        </authorList>
    </citation>
    <scope>NUCLEOTIDE SEQUENCE [LARGE SCALE GENOMIC DNA]</scope>
    <source>
        <strain evidence="3 4">93-53</strain>
    </source>
</reference>
<organism evidence="3 4">
    <name type="scientific">Laetiporus sulphureus 93-53</name>
    <dbReference type="NCBI Taxonomy" id="1314785"/>
    <lineage>
        <taxon>Eukaryota</taxon>
        <taxon>Fungi</taxon>
        <taxon>Dikarya</taxon>
        <taxon>Basidiomycota</taxon>
        <taxon>Agaricomycotina</taxon>
        <taxon>Agaricomycetes</taxon>
        <taxon>Polyporales</taxon>
        <taxon>Laetiporus</taxon>
    </lineage>
</organism>
<keyword evidence="4" id="KW-1185">Reference proteome</keyword>
<evidence type="ECO:0000313" key="4">
    <source>
        <dbReference type="Proteomes" id="UP000076871"/>
    </source>
</evidence>
<dbReference type="InterPro" id="IPR011009">
    <property type="entry name" value="Kinase-like_dom_sf"/>
</dbReference>
<evidence type="ECO:0000259" key="2">
    <source>
        <dbReference type="Pfam" id="PF17667"/>
    </source>
</evidence>
<sequence>MSLPPSKQQKAPFAMNLRSQSKSNARVTKGTTSNASTPAMQSGIADDGETQQMVASPDGVDQPPKKPVKGKQLPKHEPVARTMPPVRGRQSAKDKQAKAPELSSTPQLPETPQRPSTAAPVIHITPSKVSSANSDFEETAKIDHIQASLTGFMVMNRNTVELTLWRWLHNGMSKQSQRKLEQTVRSFVNTFCEAGWPQLVNKTFTAEAQLYEPFVNIMHAVEDHFNHLMPNTIFGSARNVHKMQFAHAARSDDGTSGLHSSPDIAIFEEKKCSRGCNVLLARYCHVRNALEIKLQCNTSVENDAVQLGVYVRQMLIEQPDRRFAASFVFTERNLRLYGFDRSGVWHSPFIDFHKHPDLLVLAILFLHSNDHAIGRNTEIMLSKKSNKTSAVLKLSEMAIAPYCPMQIAKPTKTTNNDTTFHDIVVNADRWKRSRTIRSRGTTCWMGEICKSKKLGCVVKDYWRAANRTSEATMLLAAHGVNGVGEMFASRERERVSDFRGQDFLHKQDFFQIENAPEALNHAPDHVHCLLLLERYDGPLSCAPNPLQFLIAFHDCVCGHRDLLLGRGILHRDISFNNLMYYSAGTSGNTGKLIDLDLAANVRTLWNSGVATIGDFRTGTRIFQSVKVMYTDKTTFETLGPHNHLDDLESFFYVLAYYCATLDGPTTEVQPKPIETVRPFEDWFASPNMKSLWVREPHGIIGPTTYMQHIWSVVSSRMVEFFTPHVQFAYDVDWDRRYKRQCEAPPPPHLTEKQCMKSAVQDYQTFIGIIDDAISYLKDFNAIPEDAEPSTWSATPSNVRQEVEVNKSRVPRPAARRSRR</sequence>
<dbReference type="GeneID" id="63829730"/>
<feature type="compositionally biased region" description="Polar residues" evidence="1">
    <location>
        <begin position="102"/>
        <end position="116"/>
    </location>
</feature>
<feature type="domain" description="Fungal-type protein kinase" evidence="2">
    <location>
        <begin position="262"/>
        <end position="658"/>
    </location>
</feature>
<dbReference type="InParanoid" id="A0A165DPE3"/>
<feature type="region of interest" description="Disordered" evidence="1">
    <location>
        <begin position="785"/>
        <end position="819"/>
    </location>
</feature>
<name>A0A165DPE3_9APHY</name>
<dbReference type="AlphaFoldDB" id="A0A165DPE3"/>
<feature type="compositionally biased region" description="Polar residues" evidence="1">
    <location>
        <begin position="17"/>
        <end position="40"/>
    </location>
</feature>
<evidence type="ECO:0000256" key="1">
    <source>
        <dbReference type="SAM" id="MobiDB-lite"/>
    </source>
</evidence>
<evidence type="ECO:0000313" key="3">
    <source>
        <dbReference type="EMBL" id="KZT05327.1"/>
    </source>
</evidence>
<dbReference type="PANTHER" id="PTHR38248:SF2">
    <property type="entry name" value="FUNK1 11"/>
    <property type="match status" value="1"/>
</dbReference>
<dbReference type="RefSeq" id="XP_040763067.1">
    <property type="nucleotide sequence ID" value="XM_040912702.1"/>
</dbReference>
<dbReference type="OrthoDB" id="5584477at2759"/>
<proteinExistence type="predicted"/>
<dbReference type="Pfam" id="PF17667">
    <property type="entry name" value="Pkinase_fungal"/>
    <property type="match status" value="1"/>
</dbReference>
<protein>
    <recommendedName>
        <fullName evidence="2">Fungal-type protein kinase domain-containing protein</fullName>
    </recommendedName>
</protein>
<feature type="region of interest" description="Disordered" evidence="1">
    <location>
        <begin position="1"/>
        <end position="120"/>
    </location>
</feature>
<dbReference type="EMBL" id="KV427630">
    <property type="protein sequence ID" value="KZT05327.1"/>
    <property type="molecule type" value="Genomic_DNA"/>
</dbReference>
<accession>A0A165DPE3</accession>
<feature type="compositionally biased region" description="Polar residues" evidence="1">
    <location>
        <begin position="789"/>
        <end position="799"/>
    </location>
</feature>
<dbReference type="STRING" id="1314785.A0A165DPE3"/>
<dbReference type="Proteomes" id="UP000076871">
    <property type="component" value="Unassembled WGS sequence"/>
</dbReference>
<dbReference type="Gene3D" id="1.10.510.10">
    <property type="entry name" value="Transferase(Phosphotransferase) domain 1"/>
    <property type="match status" value="1"/>
</dbReference>
<dbReference type="SUPFAM" id="SSF56112">
    <property type="entry name" value="Protein kinase-like (PK-like)"/>
    <property type="match status" value="1"/>
</dbReference>
<dbReference type="PANTHER" id="PTHR38248">
    <property type="entry name" value="FUNK1 6"/>
    <property type="match status" value="1"/>
</dbReference>
<gene>
    <name evidence="3" type="ORF">LAESUDRAFT_760216</name>
</gene>